<dbReference type="PROSITE" id="PS50928">
    <property type="entry name" value="ABC_TM1"/>
    <property type="match status" value="1"/>
</dbReference>
<protein>
    <submittedName>
        <fullName evidence="7">ABC transporter permease subunit</fullName>
    </submittedName>
</protein>
<evidence type="ECO:0000313" key="7">
    <source>
        <dbReference type="EMBL" id="MBD1599651.1"/>
    </source>
</evidence>
<dbReference type="SUPFAM" id="SSF161098">
    <property type="entry name" value="MetI-like"/>
    <property type="match status" value="2"/>
</dbReference>
<keyword evidence="3 5" id="KW-1133">Transmembrane helix</keyword>
<feature type="transmembrane region" description="Helical" evidence="5">
    <location>
        <begin position="612"/>
        <end position="631"/>
    </location>
</feature>
<feature type="domain" description="ABC transmembrane type-1" evidence="6">
    <location>
        <begin position="459"/>
        <end position="747"/>
    </location>
</feature>
<dbReference type="Proteomes" id="UP000805841">
    <property type="component" value="Unassembled WGS sequence"/>
</dbReference>
<feature type="transmembrane region" description="Helical" evidence="5">
    <location>
        <begin position="660"/>
        <end position="681"/>
    </location>
</feature>
<comment type="subcellular location">
    <subcellularLocation>
        <location evidence="1 5">Cell membrane</location>
        <topology evidence="1 5">Multi-pass membrane protein</topology>
    </subcellularLocation>
</comment>
<feature type="transmembrane region" description="Helical" evidence="5">
    <location>
        <begin position="726"/>
        <end position="747"/>
    </location>
</feature>
<dbReference type="InterPro" id="IPR000515">
    <property type="entry name" value="MetI-like"/>
</dbReference>
<keyword evidence="2 5" id="KW-0812">Transmembrane</keyword>
<comment type="similarity">
    <text evidence="5">Belongs to the binding-protein-dependent transport system permease family.</text>
</comment>
<dbReference type="RefSeq" id="WP_190421260.1">
    <property type="nucleotide sequence ID" value="NZ_JAAOCA010000015.1"/>
</dbReference>
<feature type="transmembrane region" description="Helical" evidence="5">
    <location>
        <begin position="529"/>
        <end position="549"/>
    </location>
</feature>
<evidence type="ECO:0000256" key="4">
    <source>
        <dbReference type="ARBA" id="ARBA00023136"/>
    </source>
</evidence>
<dbReference type="Pfam" id="PF00528">
    <property type="entry name" value="BPD_transp_1"/>
    <property type="match status" value="1"/>
</dbReference>
<evidence type="ECO:0000313" key="8">
    <source>
        <dbReference type="Proteomes" id="UP000805841"/>
    </source>
</evidence>
<keyword evidence="8" id="KW-1185">Reference proteome</keyword>
<dbReference type="PANTHER" id="PTHR42727">
    <property type="entry name" value="PHOSPHATE TRANSPORT SYSTEM PERMEASE PROTEIN"/>
    <property type="match status" value="1"/>
</dbReference>
<dbReference type="PANTHER" id="PTHR42727:SF1">
    <property type="entry name" value="PHOSPHATE TRANSPORT SYSTEM PERMEASE"/>
    <property type="match status" value="1"/>
</dbReference>
<dbReference type="Gene3D" id="1.10.3720.10">
    <property type="entry name" value="MetI-like"/>
    <property type="match status" value="2"/>
</dbReference>
<evidence type="ECO:0000256" key="5">
    <source>
        <dbReference type="RuleBase" id="RU363032"/>
    </source>
</evidence>
<evidence type="ECO:0000256" key="3">
    <source>
        <dbReference type="ARBA" id="ARBA00022989"/>
    </source>
</evidence>
<accession>A0ABR7Z2C8</accession>
<evidence type="ECO:0000256" key="2">
    <source>
        <dbReference type="ARBA" id="ARBA00022692"/>
    </source>
</evidence>
<comment type="caution">
    <text evidence="7">The sequence shown here is derived from an EMBL/GenBank/DDBJ whole genome shotgun (WGS) entry which is preliminary data.</text>
</comment>
<organism evidence="7 8">
    <name type="scientific">Pseudomonas typographi</name>
    <dbReference type="NCBI Taxonomy" id="2715964"/>
    <lineage>
        <taxon>Bacteria</taxon>
        <taxon>Pseudomonadati</taxon>
        <taxon>Pseudomonadota</taxon>
        <taxon>Gammaproteobacteria</taxon>
        <taxon>Pseudomonadales</taxon>
        <taxon>Pseudomonadaceae</taxon>
        <taxon>Pseudomonas</taxon>
    </lineage>
</organism>
<dbReference type="EMBL" id="JAAOCA010000015">
    <property type="protein sequence ID" value="MBD1599651.1"/>
    <property type="molecule type" value="Genomic_DNA"/>
</dbReference>
<proteinExistence type="inferred from homology"/>
<dbReference type="SUPFAM" id="SSF63829">
    <property type="entry name" value="Calcium-dependent phosphotriesterase"/>
    <property type="match status" value="1"/>
</dbReference>
<gene>
    <name evidence="7" type="ORF">HAQ05_13170</name>
</gene>
<keyword evidence="5" id="KW-0813">Transport</keyword>
<dbReference type="InterPro" id="IPR035906">
    <property type="entry name" value="MetI-like_sf"/>
</dbReference>
<feature type="transmembrane region" description="Helical" evidence="5">
    <location>
        <begin position="42"/>
        <end position="66"/>
    </location>
</feature>
<reference evidence="7 8" key="1">
    <citation type="journal article" date="2020" name="Insects">
        <title>Bacteria Belonging to Pseudomonas typographi sp. nov. from the Bark Beetle Ips typographus Have Genomic Potential to Aid in the Host Ecology.</title>
        <authorList>
            <person name="Peral-Aranega E."/>
            <person name="Saati-Santamaria Z."/>
            <person name="Kolarik M."/>
            <person name="Rivas R."/>
            <person name="Garcia-Fraile P."/>
        </authorList>
    </citation>
    <scope>NUCLEOTIDE SEQUENCE [LARGE SCALE GENOMIC DNA]</scope>
    <source>
        <strain evidence="7 8">CA3A</strain>
    </source>
</reference>
<feature type="transmembrane region" description="Helical" evidence="5">
    <location>
        <begin position="561"/>
        <end position="582"/>
    </location>
</feature>
<dbReference type="CDD" id="cd06261">
    <property type="entry name" value="TM_PBP2"/>
    <property type="match status" value="1"/>
</dbReference>
<feature type="transmembrane region" description="Helical" evidence="5">
    <location>
        <begin position="502"/>
        <end position="523"/>
    </location>
</feature>
<keyword evidence="4 5" id="KW-0472">Membrane</keyword>
<evidence type="ECO:0000259" key="6">
    <source>
        <dbReference type="PROSITE" id="PS50928"/>
    </source>
</evidence>
<name>A0ABR7Z2C8_9PSED</name>
<feature type="transmembrane region" description="Helical" evidence="5">
    <location>
        <begin position="465"/>
        <end position="490"/>
    </location>
</feature>
<sequence length="761" mass="82779">MNDLTDPKMAQGSPAPRIDFNAPGFRRKRRLRAWVDRLTHGYVLVGGLAVLVAITMIFFYLAYVVLPLFQGARLQAGAPVAPGWLQGAGKPLLLTVEEQNKVGLRVSDQGQAVFFDAQKGDVLATLSLPLPNGVRLVSIAGSEPGTPWWVAGLSNGQVLLMRTRYTAPYPQNSATLSPALEFPYGQAPFTVDPQGRALEHVAVTASDSRLLLAGASGAQVNVLALTQAAGPLAGQPRLEQAHIDLPQMAEAVKAIYLDPRQQWLYVLNGRAQADVFDLRTRALNGRYKLLEDAEAYVTASQQLAGGVSLMIGTSKGTLSQWFMARDVDGEPRLSHIRDFTLGNQPIAFIRAEQRRKGFLALDSAGRLGVFHSTAHRTLLVQQVATHGDAMALSPRADLLLVEQGRQWLPIAVHNPHPEVSWSALWEKVWYENYDKPEYVWQSTADNSDFEPKLSLAPLTFGTLKAAFYAMLLAAPLAVAAAIYTAYFMAAPMRRKVKPVIELMEAMPTVILGFFAGLVLAPYVEGHLPGIFGLLIVTPLGILLAALGFSRLPARWRLGLPAGWESALLVPVIVLVGGLALWLSPTMETWWFQGDMRQWLSQNLGLGFDQRNALVVGLAMGFAVIPSIYSIAEDAIFSVPRSLTHGSLALGATPWQTLTRLVLLTASPGIFSALMIGLGRAVGETMIVLMATGNTPIMNMNLFEGMRTLAANVAVEMPESATGSSHYRVLFLAALVLLSFTFAMNTLAELIRQRLRNKYSSL</sequence>
<evidence type="ECO:0000256" key="1">
    <source>
        <dbReference type="ARBA" id="ARBA00004651"/>
    </source>
</evidence>